<dbReference type="EMBL" id="SNYM01000001">
    <property type="protein sequence ID" value="TDQ51042.1"/>
    <property type="molecule type" value="Genomic_DNA"/>
</dbReference>
<gene>
    <name evidence="1" type="ORF">EV696_10111</name>
</gene>
<reference evidence="1 2" key="1">
    <citation type="submission" date="2019-03" db="EMBL/GenBank/DDBJ databases">
        <title>Genomic Encyclopedia of Type Strains, Phase IV (KMG-IV): sequencing the most valuable type-strain genomes for metagenomic binning, comparative biology and taxonomic classification.</title>
        <authorList>
            <person name="Goeker M."/>
        </authorList>
    </citation>
    <scope>NUCLEOTIDE SEQUENCE [LARGE SCALE GENOMIC DNA]</scope>
    <source>
        <strain evidence="1 2">DSM 103792</strain>
    </source>
</reference>
<dbReference type="InterPro" id="IPR007523">
    <property type="entry name" value="NDUFAF3/AAMDC"/>
</dbReference>
<comment type="caution">
    <text evidence="1">The sequence shown here is derived from an EMBL/GenBank/DDBJ whole genome shotgun (WGS) entry which is preliminary data.</text>
</comment>
<dbReference type="OrthoDB" id="9800373at2"/>
<evidence type="ECO:0000313" key="1">
    <source>
        <dbReference type="EMBL" id="TDQ51042.1"/>
    </source>
</evidence>
<protein>
    <submittedName>
        <fullName evidence="1">Uncharacterized protein</fullName>
    </submittedName>
</protein>
<keyword evidence="2" id="KW-1185">Reference proteome</keyword>
<organism evidence="1 2">
    <name type="scientific">Permianibacter aggregans</name>
    <dbReference type="NCBI Taxonomy" id="1510150"/>
    <lineage>
        <taxon>Bacteria</taxon>
        <taxon>Pseudomonadati</taxon>
        <taxon>Pseudomonadota</taxon>
        <taxon>Gammaproteobacteria</taxon>
        <taxon>Pseudomonadales</taxon>
        <taxon>Pseudomonadaceae</taxon>
        <taxon>Permianibacter</taxon>
    </lineage>
</organism>
<accession>A0A4R6UV11</accession>
<dbReference type="AlphaFoldDB" id="A0A4R6UV11"/>
<evidence type="ECO:0000313" key="2">
    <source>
        <dbReference type="Proteomes" id="UP000295375"/>
    </source>
</evidence>
<dbReference type="RefSeq" id="WP_133586902.1">
    <property type="nucleotide sequence ID" value="NZ_CP037953.1"/>
</dbReference>
<dbReference type="PANTHER" id="PTHR21192">
    <property type="entry name" value="NUCLEAR PROTEIN E3-3"/>
    <property type="match status" value="1"/>
</dbReference>
<name>A0A4R6UV11_9GAMM</name>
<dbReference type="PANTHER" id="PTHR21192:SF2">
    <property type="entry name" value="NADH DEHYDROGENASE [UBIQUINONE] 1 ALPHA SUBCOMPLEX ASSEMBLY FACTOR 3"/>
    <property type="match status" value="1"/>
</dbReference>
<dbReference type="Proteomes" id="UP000295375">
    <property type="component" value="Unassembled WGS sequence"/>
</dbReference>
<dbReference type="Pfam" id="PF04430">
    <property type="entry name" value="DUF498"/>
    <property type="match status" value="1"/>
</dbReference>
<proteinExistence type="predicted"/>
<dbReference type="Gene3D" id="3.40.1230.10">
    <property type="entry name" value="MTH938-like"/>
    <property type="match status" value="1"/>
</dbReference>
<dbReference type="InterPro" id="IPR036748">
    <property type="entry name" value="MTH938-like_sf"/>
</dbReference>
<dbReference type="SUPFAM" id="SSF64076">
    <property type="entry name" value="MTH938-like"/>
    <property type="match status" value="1"/>
</dbReference>
<sequence>MLLSQDKSDAAYIITAYEPGRIEVNKEAFHAPLLLTPESLELQSLPTEFSALEQQHVHDWVQRDVDVIVVGYGAKARTPPVALMKAAMEQGKVLEFMDTRAACHTFVVLASENRKVLAVLYP</sequence>